<dbReference type="Gene3D" id="3.30.70.340">
    <property type="entry name" value="Metallocarboxypeptidase-like"/>
    <property type="match status" value="1"/>
</dbReference>
<dbReference type="Gene3D" id="3.40.630.10">
    <property type="entry name" value="Zn peptidases"/>
    <property type="match status" value="1"/>
</dbReference>
<evidence type="ECO:0000256" key="2">
    <source>
        <dbReference type="ARBA" id="ARBA00005988"/>
    </source>
</evidence>
<keyword evidence="8" id="KW-0862">Zinc</keyword>
<dbReference type="GO" id="GO:0008270">
    <property type="term" value="F:zinc ion binding"/>
    <property type="evidence" value="ECO:0007669"/>
    <property type="project" value="InterPro"/>
</dbReference>
<dbReference type="FunFam" id="3.40.630.10:FF:000070">
    <property type="entry name" value="Putative carboxypeptidase suro-1"/>
    <property type="match status" value="1"/>
</dbReference>
<comment type="cofactor">
    <cofactor evidence="1">
        <name>Zn(2+)</name>
        <dbReference type="ChEBI" id="CHEBI:29105"/>
    </cofactor>
</comment>
<evidence type="ECO:0000256" key="13">
    <source>
        <dbReference type="SAM" id="SignalP"/>
    </source>
</evidence>
<dbReference type="PROSITE" id="PS52035">
    <property type="entry name" value="PEPTIDASE_M14"/>
    <property type="match status" value="1"/>
</dbReference>
<evidence type="ECO:0000256" key="8">
    <source>
        <dbReference type="ARBA" id="ARBA00022833"/>
    </source>
</evidence>
<keyword evidence="4" id="KW-0645">Protease</keyword>
<accession>A0A2L0VDH9</accession>
<feature type="active site" description="Proton donor/acceptor" evidence="11">
    <location>
        <position position="445"/>
    </location>
</feature>
<evidence type="ECO:0000256" key="7">
    <source>
        <dbReference type="ARBA" id="ARBA00022801"/>
    </source>
</evidence>
<evidence type="ECO:0000256" key="10">
    <source>
        <dbReference type="ARBA" id="ARBA00023157"/>
    </source>
</evidence>
<evidence type="ECO:0000259" key="14">
    <source>
        <dbReference type="PROSITE" id="PS52035"/>
    </source>
</evidence>
<evidence type="ECO:0000256" key="9">
    <source>
        <dbReference type="ARBA" id="ARBA00023049"/>
    </source>
</evidence>
<keyword evidence="10" id="KW-1015">Disulfide bond</keyword>
<dbReference type="PANTHER" id="PTHR11705:SF54">
    <property type="entry name" value="SHKT DOMAIN-CONTAINING PROTEIN"/>
    <property type="match status" value="1"/>
</dbReference>
<evidence type="ECO:0000256" key="5">
    <source>
        <dbReference type="ARBA" id="ARBA00022723"/>
    </source>
</evidence>
<dbReference type="GO" id="GO:0004181">
    <property type="term" value="F:metallocarboxypeptidase activity"/>
    <property type="evidence" value="ECO:0007669"/>
    <property type="project" value="InterPro"/>
</dbReference>
<dbReference type="GO" id="GO:0005615">
    <property type="term" value="C:extracellular space"/>
    <property type="evidence" value="ECO:0007669"/>
    <property type="project" value="TreeGrafter"/>
</dbReference>
<proteinExistence type="inferred from homology"/>
<evidence type="ECO:0000256" key="3">
    <source>
        <dbReference type="ARBA" id="ARBA00022645"/>
    </source>
</evidence>
<dbReference type="InterPro" id="IPR000834">
    <property type="entry name" value="Peptidase_M14"/>
</dbReference>
<keyword evidence="5" id="KW-0479">Metal-binding</keyword>
<protein>
    <submittedName>
        <fullName evidence="15">Putative effector protein</fullName>
    </submittedName>
</protein>
<dbReference type="SMART" id="SM00631">
    <property type="entry name" value="Zn_pept"/>
    <property type="match status" value="1"/>
</dbReference>
<feature type="compositionally biased region" description="Basic residues" evidence="12">
    <location>
        <begin position="585"/>
        <end position="595"/>
    </location>
</feature>
<reference evidence="15" key="1">
    <citation type="journal article" date="2018" name="Front. Plant Sci.">
        <title>Large-Scale Identification and Characterization of Heterodera avenae Putative Effectors Suppressing or Inducing Cell Death in Nicotiana benthamiana.</title>
        <authorList>
            <person name="Chen C."/>
            <person name="Chen Y."/>
            <person name="Jian H."/>
            <person name="Yang D."/>
            <person name="Dai Y."/>
            <person name="Pan L."/>
            <person name="Shi F."/>
            <person name="Yang S."/>
            <person name="Liu Q."/>
        </authorList>
    </citation>
    <scope>NUCLEOTIDE SEQUENCE</scope>
    <source>
        <strain evidence="15">Isotig09368</strain>
    </source>
</reference>
<comment type="similarity">
    <text evidence="2 11">Belongs to the peptidase M14 family.</text>
</comment>
<evidence type="ECO:0000256" key="11">
    <source>
        <dbReference type="PROSITE-ProRule" id="PRU01379"/>
    </source>
</evidence>
<dbReference type="InterPro" id="IPR003146">
    <property type="entry name" value="M14A_act_pep"/>
</dbReference>
<feature type="domain" description="Peptidase M14" evidence="14">
    <location>
        <begin position="167"/>
        <end position="481"/>
    </location>
</feature>
<keyword evidence="7" id="KW-0378">Hydrolase</keyword>
<evidence type="ECO:0000256" key="1">
    <source>
        <dbReference type="ARBA" id="ARBA00001947"/>
    </source>
</evidence>
<name>A0A2L0VDH9_HETAV</name>
<dbReference type="CDD" id="cd03860">
    <property type="entry name" value="M14_CP_A-B_like"/>
    <property type="match status" value="1"/>
</dbReference>
<organism evidence="15">
    <name type="scientific">Heterodera avenae</name>
    <name type="common">Cereal cyst nematode worm</name>
    <dbReference type="NCBI Taxonomy" id="34510"/>
    <lineage>
        <taxon>Eukaryota</taxon>
        <taxon>Metazoa</taxon>
        <taxon>Ecdysozoa</taxon>
        <taxon>Nematoda</taxon>
        <taxon>Chromadorea</taxon>
        <taxon>Rhabditida</taxon>
        <taxon>Tylenchina</taxon>
        <taxon>Tylenchomorpha</taxon>
        <taxon>Tylenchoidea</taxon>
        <taxon>Heteroderidae</taxon>
        <taxon>Heteroderinae</taxon>
        <taxon>Heterodera</taxon>
    </lineage>
</organism>
<feature type="compositionally biased region" description="Polar residues" evidence="12">
    <location>
        <begin position="549"/>
        <end position="584"/>
    </location>
</feature>
<dbReference type="Pfam" id="PF00246">
    <property type="entry name" value="Peptidase_M14"/>
    <property type="match status" value="1"/>
</dbReference>
<dbReference type="AlphaFoldDB" id="A0A2L0VDH9"/>
<keyword evidence="6 13" id="KW-0732">Signal</keyword>
<dbReference type="PANTHER" id="PTHR11705">
    <property type="entry name" value="PROTEASE FAMILY M14 CARBOXYPEPTIDASE A,B"/>
    <property type="match status" value="1"/>
</dbReference>
<dbReference type="SUPFAM" id="SSF53187">
    <property type="entry name" value="Zn-dependent exopeptidases"/>
    <property type="match status" value="1"/>
</dbReference>
<dbReference type="InterPro" id="IPR036990">
    <property type="entry name" value="M14A-like_propep"/>
</dbReference>
<evidence type="ECO:0000256" key="6">
    <source>
        <dbReference type="ARBA" id="ARBA00022729"/>
    </source>
</evidence>
<keyword evidence="3" id="KW-0121">Carboxypeptidase</keyword>
<dbReference type="Pfam" id="PF02244">
    <property type="entry name" value="Propep_M14"/>
    <property type="match status" value="1"/>
</dbReference>
<evidence type="ECO:0000256" key="4">
    <source>
        <dbReference type="ARBA" id="ARBA00022670"/>
    </source>
</evidence>
<dbReference type="EMBL" id="MG525185">
    <property type="protein sequence ID" value="AVA09650.1"/>
    <property type="molecule type" value="Genomic_DNA"/>
</dbReference>
<evidence type="ECO:0000313" key="15">
    <source>
        <dbReference type="EMBL" id="AVA09650.1"/>
    </source>
</evidence>
<feature type="signal peptide" evidence="13">
    <location>
        <begin position="1"/>
        <end position="22"/>
    </location>
</feature>
<dbReference type="FunFam" id="3.30.70.340:FF:000001">
    <property type="entry name" value="Carboxypeptidase A5"/>
    <property type="match status" value="1"/>
</dbReference>
<feature type="chain" id="PRO_5014733522" evidence="13">
    <location>
        <begin position="23"/>
        <end position="627"/>
    </location>
</feature>
<evidence type="ECO:0000256" key="12">
    <source>
        <dbReference type="SAM" id="MobiDB-lite"/>
    </source>
</evidence>
<feature type="region of interest" description="Disordered" evidence="12">
    <location>
        <begin position="549"/>
        <end position="600"/>
    </location>
</feature>
<dbReference type="GO" id="GO:0006508">
    <property type="term" value="P:proteolysis"/>
    <property type="evidence" value="ECO:0007669"/>
    <property type="project" value="UniProtKB-KW"/>
</dbReference>
<dbReference type="SUPFAM" id="SSF54897">
    <property type="entry name" value="Protease propeptides/inhibitors"/>
    <property type="match status" value="1"/>
</dbReference>
<dbReference type="PRINTS" id="PR00765">
    <property type="entry name" value="CRBOXYPTASEA"/>
</dbReference>
<keyword evidence="9" id="KW-0482">Metalloprotease</keyword>
<sequence>MMVLIRLLLLLFLLHQMSFVSALLKADKEAGSEGKFQVLRIVPETPDELTLLRTLYKVAQEFELDFWKAPTNVGAFVDVMVAPEFVNSLGELLAKQHIQYNTIIEDVQSMILQREKASGGRHHQQHAQKGNLSESLLLNQFKLFGKRMRDDASSPVSRNKAVYGFGDYHSYIEMLRWLDDIERFYPQLAQTFTIGTTYEGRPIRGIKIGSPISDTNKRIVWIDGGMHAREWASIHTALWFIDQLISQYGVDPQVTAYMDTLNFYIVPLANPDGFEYSRSDVNPQTRFWRKNRGQQLCKKDRWRRERCCGGVDLNRNFDFHWGETGSSSDLCSDIYQGAYAFSEPESRAIRDKIMSPELYGKVDSFLTLHTYSQMWIHPYNHERRSFPNDIEDLQEVGRRGVRALEQVYGTRYRFGTGADILYPSAGGSDDWAKSKAGVKYVYLLELRPGEEEWDGFLLDRRQLIPTGRETWEGVKVVIDAVMRRAKELQPWRSPTPTTAPTTTTTTTTTIMTTPMVTRIMTTPRPTALVVTPPAAPPRAVLPDLPAQTNARLQNFGPSPSELQQMNRRVDSSTDNDGQSASTLRQAKKHRGRGSGKAHNANGHFTCVWHGYVKAKWQQSANLSATCK</sequence>